<protein>
    <submittedName>
        <fullName evidence="3">Uncharacterized protein</fullName>
    </submittedName>
</protein>
<gene>
    <name evidence="3" type="ORF">ECRASSUSDP1_LOCUS7965</name>
</gene>
<feature type="compositionally biased region" description="Basic and acidic residues" evidence="2">
    <location>
        <begin position="294"/>
        <end position="305"/>
    </location>
</feature>
<feature type="region of interest" description="Disordered" evidence="2">
    <location>
        <begin position="730"/>
        <end position="760"/>
    </location>
</feature>
<feature type="region of interest" description="Disordered" evidence="2">
    <location>
        <begin position="351"/>
        <end position="417"/>
    </location>
</feature>
<dbReference type="EMBL" id="CAMPGE010007776">
    <property type="protein sequence ID" value="CAI2366692.1"/>
    <property type="molecule type" value="Genomic_DNA"/>
</dbReference>
<feature type="compositionally biased region" description="Polar residues" evidence="2">
    <location>
        <begin position="699"/>
        <end position="708"/>
    </location>
</feature>
<evidence type="ECO:0000256" key="1">
    <source>
        <dbReference type="SAM" id="Coils"/>
    </source>
</evidence>
<proteinExistence type="predicted"/>
<dbReference type="Proteomes" id="UP001295684">
    <property type="component" value="Unassembled WGS sequence"/>
</dbReference>
<comment type="caution">
    <text evidence="3">The sequence shown here is derived from an EMBL/GenBank/DDBJ whole genome shotgun (WGS) entry which is preliminary data.</text>
</comment>
<reference evidence="3" key="1">
    <citation type="submission" date="2023-07" db="EMBL/GenBank/DDBJ databases">
        <authorList>
            <consortium name="AG Swart"/>
            <person name="Singh M."/>
            <person name="Singh A."/>
            <person name="Seah K."/>
            <person name="Emmerich C."/>
        </authorList>
    </citation>
    <scope>NUCLEOTIDE SEQUENCE</scope>
    <source>
        <strain evidence="3">DP1</strain>
    </source>
</reference>
<feature type="coiled-coil region" evidence="1">
    <location>
        <begin position="210"/>
        <end position="237"/>
    </location>
</feature>
<name>A0AAD1UD70_EUPCR</name>
<feature type="region of interest" description="Disordered" evidence="2">
    <location>
        <begin position="699"/>
        <end position="718"/>
    </location>
</feature>
<evidence type="ECO:0000256" key="2">
    <source>
        <dbReference type="SAM" id="MobiDB-lite"/>
    </source>
</evidence>
<feature type="region of interest" description="Disordered" evidence="2">
    <location>
        <begin position="294"/>
        <end position="315"/>
    </location>
</feature>
<keyword evidence="4" id="KW-1185">Reference proteome</keyword>
<dbReference type="AlphaFoldDB" id="A0AAD1UD70"/>
<evidence type="ECO:0000313" key="4">
    <source>
        <dbReference type="Proteomes" id="UP001295684"/>
    </source>
</evidence>
<feature type="compositionally biased region" description="Basic and acidic residues" evidence="2">
    <location>
        <begin position="378"/>
        <end position="390"/>
    </location>
</feature>
<accession>A0AAD1UD70</accession>
<organism evidence="3 4">
    <name type="scientific">Euplotes crassus</name>
    <dbReference type="NCBI Taxonomy" id="5936"/>
    <lineage>
        <taxon>Eukaryota</taxon>
        <taxon>Sar</taxon>
        <taxon>Alveolata</taxon>
        <taxon>Ciliophora</taxon>
        <taxon>Intramacronucleata</taxon>
        <taxon>Spirotrichea</taxon>
        <taxon>Hypotrichia</taxon>
        <taxon>Euplotida</taxon>
        <taxon>Euplotidae</taxon>
        <taxon>Moneuplotes</taxon>
    </lineage>
</organism>
<evidence type="ECO:0000313" key="3">
    <source>
        <dbReference type="EMBL" id="CAI2366692.1"/>
    </source>
</evidence>
<feature type="coiled-coil region" evidence="1">
    <location>
        <begin position="126"/>
        <end position="181"/>
    </location>
</feature>
<keyword evidence="1" id="KW-0175">Coiled coil</keyword>
<sequence length="760" mass="88084">MRKMLKCTNLKHPTRIKSISLKCFTRTKDTEKLSNCIKKRCLGKSSLCYLLRAFQVHDQDKAELYQQLKKAEELNENFDVILKKEQLRRGIMRWAFMAAIKNMKEKKKFDLDAAELIEKILNDNIRAEYDEKTKTLREDLQFLRDENTNLGIDLAELKYEHHSVVEERNSLEEKHNQAINEIYMINRSLENMKTADRKLQSEYESLVKAHEHSKTLIRTLEEDKQKLQNELEKHVKGFMSGILTNIASVEKSKVMHHLSESELQSLAKINKADIKSEYAQTTINDINNILVVKKPDQKDKPDKPSKNIPIQTNLSIPESAEFDPAVVHAQSITGKHHKNKLSHANTINFKKKSNDFSANPAKAAKKTQSKGISPKFHTKIDHHDLINEKEESAEESDLALETSHKASSRLGGDDLHESLSKTMEQRYTKGIRIRTSSSKNHPNFNRTEQMKEDKYGHIFHFVKTNFDKIIEKRQQRLFNAEELEKNDVYHRLFKDSKIKQVQSKEFVEFLKMKETEESRGKISGKFLPYNKDNAKDAHQLKISVQKKAPKMDPSTSCLCSKLLQKFNVSKNSKDYETSTLQEVDDLFEDYKLQEKLDKGEIINANEFITPGAHENTNHNYSSFLTEPVNIQITKVQNDCNASQEINLKEKIHINKEAFNSRKLSSRKGTKKIRKLNYSSNHVSKRGLFHVANSRLNLSKRSLAETQSSKPKHRKHNRSLMMISSIRGKILPTPKPSCSGQKYRKYSHVETRKYQQSSSKY</sequence>